<comment type="caution">
    <text evidence="2">The sequence shown here is derived from an EMBL/GenBank/DDBJ whole genome shotgun (WGS) entry which is preliminary data.</text>
</comment>
<proteinExistence type="predicted"/>
<dbReference type="InterPro" id="IPR050484">
    <property type="entry name" value="Transf_Hexapept/Carb_Anhydrase"/>
</dbReference>
<evidence type="ECO:0000313" key="2">
    <source>
        <dbReference type="EMBL" id="GGJ22040.1"/>
    </source>
</evidence>
<dbReference type="EMBL" id="BMKW01000007">
    <property type="protein sequence ID" value="GGJ22040.1"/>
    <property type="molecule type" value="Genomic_DNA"/>
</dbReference>
<dbReference type="Proteomes" id="UP000661507">
    <property type="component" value="Unassembled WGS sequence"/>
</dbReference>
<accession>A0A917KNL7</accession>
<evidence type="ECO:0000256" key="1">
    <source>
        <dbReference type="SAM" id="MobiDB-lite"/>
    </source>
</evidence>
<feature type="region of interest" description="Disordered" evidence="1">
    <location>
        <begin position="1"/>
        <end position="29"/>
    </location>
</feature>
<reference evidence="2" key="1">
    <citation type="journal article" date="2014" name="Int. J. Syst. Evol. Microbiol.">
        <title>Complete genome sequence of Corynebacterium casei LMG S-19264T (=DSM 44701T), isolated from a smear-ripened cheese.</title>
        <authorList>
            <consortium name="US DOE Joint Genome Institute (JGI-PGF)"/>
            <person name="Walter F."/>
            <person name="Albersmeier A."/>
            <person name="Kalinowski J."/>
            <person name="Ruckert C."/>
        </authorList>
    </citation>
    <scope>NUCLEOTIDE SEQUENCE</scope>
    <source>
        <strain evidence="2">CGMCC 1.3617</strain>
    </source>
</reference>
<dbReference type="SUPFAM" id="SSF51161">
    <property type="entry name" value="Trimeric LpxA-like enzymes"/>
    <property type="match status" value="1"/>
</dbReference>
<evidence type="ECO:0000313" key="3">
    <source>
        <dbReference type="Proteomes" id="UP000661507"/>
    </source>
</evidence>
<dbReference type="InterPro" id="IPR011004">
    <property type="entry name" value="Trimer_LpxA-like_sf"/>
</dbReference>
<dbReference type="Gene3D" id="2.160.10.10">
    <property type="entry name" value="Hexapeptide repeat proteins"/>
    <property type="match status" value="1"/>
</dbReference>
<dbReference type="CDD" id="cd04645">
    <property type="entry name" value="LbH_gamma_CA_like"/>
    <property type="match status" value="1"/>
</dbReference>
<reference evidence="2" key="2">
    <citation type="submission" date="2020-09" db="EMBL/GenBank/DDBJ databases">
        <authorList>
            <person name="Sun Q."/>
            <person name="Zhou Y."/>
        </authorList>
    </citation>
    <scope>NUCLEOTIDE SEQUENCE</scope>
    <source>
        <strain evidence="2">CGMCC 1.3617</strain>
    </source>
</reference>
<protein>
    <submittedName>
        <fullName evidence="2">Gamma carbonic anhydrase family protein</fullName>
    </submittedName>
</protein>
<sequence>MAGFRSPARRRILPANPPEDTAMDNNQPLTTPPLYAFEGHRPTIHPAAWVAPTAAVIGQVTIGEGSNVWYHCVLRGDTNTITIGARTNIQDGTIVHVNAGRQCTTIGDDVTVGHAAIIHACTLENRAFVGMGATVLDDAVIEEGGMLAAGSVLPPGKRIGRNEMWMGNPAKLTKVMTDEQRARFDTTAPHYVELSGRHRRTLGG</sequence>
<dbReference type="PANTHER" id="PTHR13061">
    <property type="entry name" value="DYNACTIN SUBUNIT P25"/>
    <property type="match status" value="1"/>
</dbReference>
<keyword evidence="3" id="KW-1185">Reference proteome</keyword>
<dbReference type="PANTHER" id="PTHR13061:SF29">
    <property type="entry name" value="GAMMA CARBONIC ANHYDRASE-LIKE 1, MITOCHONDRIAL-RELATED"/>
    <property type="match status" value="1"/>
</dbReference>
<dbReference type="AlphaFoldDB" id="A0A917KNL7"/>
<organism evidence="2 3">
    <name type="scientific">Neoroseomonas lacus</name>
    <dbReference type="NCBI Taxonomy" id="287609"/>
    <lineage>
        <taxon>Bacteria</taxon>
        <taxon>Pseudomonadati</taxon>
        <taxon>Pseudomonadota</taxon>
        <taxon>Alphaproteobacteria</taxon>
        <taxon>Acetobacterales</taxon>
        <taxon>Acetobacteraceae</taxon>
        <taxon>Neoroseomonas</taxon>
    </lineage>
</organism>
<name>A0A917KNL7_9PROT</name>
<gene>
    <name evidence="2" type="ORF">GCM10011320_31610</name>
</gene>
<dbReference type="InterPro" id="IPR047324">
    <property type="entry name" value="LbH_gamma_CA-like"/>
</dbReference>